<evidence type="ECO:0000313" key="1">
    <source>
        <dbReference type="EMBL" id="CAD7236509.1"/>
    </source>
</evidence>
<organism evidence="1">
    <name type="scientific">Cyprideis torosa</name>
    <dbReference type="NCBI Taxonomy" id="163714"/>
    <lineage>
        <taxon>Eukaryota</taxon>
        <taxon>Metazoa</taxon>
        <taxon>Ecdysozoa</taxon>
        <taxon>Arthropoda</taxon>
        <taxon>Crustacea</taxon>
        <taxon>Oligostraca</taxon>
        <taxon>Ostracoda</taxon>
        <taxon>Podocopa</taxon>
        <taxon>Podocopida</taxon>
        <taxon>Cytherocopina</taxon>
        <taxon>Cytheroidea</taxon>
        <taxon>Cytherideidae</taxon>
        <taxon>Cyprideis</taxon>
    </lineage>
</organism>
<gene>
    <name evidence="1" type="ORF">CTOB1V02_LOCUS14324</name>
</gene>
<sequence length="142" mass="15726">MSFFNSFMDAASSLTNSMLGDKDTTVKTINVDAYVRTPVHCRQDGLVLYGPHENGRYELVFLRPYSSSSASQGFSLLRTPDIERAESEFGNLHLKFPLLSEIVKDFASQVGIVGHIFSEISWGSSPLRSRPMTAPLRTAPPL</sequence>
<reference evidence="1" key="1">
    <citation type="submission" date="2020-11" db="EMBL/GenBank/DDBJ databases">
        <authorList>
            <person name="Tran Van P."/>
        </authorList>
    </citation>
    <scope>NUCLEOTIDE SEQUENCE</scope>
</reference>
<name>A0A7R8WQZ5_9CRUS</name>
<dbReference type="EMBL" id="OB679598">
    <property type="protein sequence ID" value="CAD7236509.1"/>
    <property type="molecule type" value="Genomic_DNA"/>
</dbReference>
<protein>
    <submittedName>
        <fullName evidence="1">Uncharacterized protein</fullName>
    </submittedName>
</protein>
<accession>A0A7R8WQZ5</accession>
<proteinExistence type="predicted"/>
<dbReference type="AlphaFoldDB" id="A0A7R8WQZ5"/>